<gene>
    <name evidence="1" type="ORF">N4261_02170</name>
</gene>
<dbReference type="RefSeq" id="WP_261758600.1">
    <property type="nucleotide sequence ID" value="NZ_CP104562.2"/>
</dbReference>
<name>A0ABY6B476_9BURK</name>
<evidence type="ECO:0000313" key="2">
    <source>
        <dbReference type="Proteomes" id="UP001064933"/>
    </source>
</evidence>
<proteinExistence type="predicted"/>
<sequence length="406" mass="44482">MDLVQLPPHSLRTGQVLTFSLRDSAGHLLFAAGNALPDTPQVRELIARGPFVQAHETREYQRALNFKLDTMVLQGASLSQIARAEADYQRTDFHAERGATRPAPLEVSDAAAWSDLQWHAQQVLRSPERPDFLPRLTQLLDSVLARLTRQPDASLALLIHDAGQESQQYSARHALLSLGLSELTARQLGWDDARRRSLGLAALTMNLSITQQQDQHALRSDGLNGAQREQLAGHGDRAAVLLREMGVTDDAWLGAVRLHHDAGPGPLAPRGDGELMGRLLRRIDVYGARLSPRRHRRALSAAQAARAIYLDELKQPDEAGIALIKSIGLYPPGSLVRLANGEEGMVIKRGHSANEPTVAALVGKSGSPLTTPVLRDTRLPAQAISVSLAPHELRLRIHMETMLKLY</sequence>
<accession>A0ABY6B476</accession>
<evidence type="ECO:0000313" key="1">
    <source>
        <dbReference type="EMBL" id="UXH78769.1"/>
    </source>
</evidence>
<keyword evidence="2" id="KW-1185">Reference proteome</keyword>
<dbReference type="Proteomes" id="UP001064933">
    <property type="component" value="Chromosome"/>
</dbReference>
<dbReference type="Gene3D" id="1.10.3210.10">
    <property type="entry name" value="Hypothetical protein af1432"/>
    <property type="match status" value="1"/>
</dbReference>
<protein>
    <submittedName>
        <fullName evidence="1">Diguanylate cyclase</fullName>
    </submittedName>
</protein>
<reference evidence="1" key="1">
    <citation type="submission" date="2022-10" db="EMBL/GenBank/DDBJ databases">
        <title>Characterization and whole genome sequencing of a new Roseateles species, isolated from fresh water.</title>
        <authorList>
            <person name="Guliayeva D.Y."/>
            <person name="Akhremchuk A.E."/>
            <person name="Sikolenko M.A."/>
            <person name="Valentovich L.N."/>
            <person name="Sidarenka A.V."/>
        </authorList>
    </citation>
    <scope>NUCLEOTIDE SEQUENCE</scope>
    <source>
        <strain evidence="1">BIM B-1768</strain>
    </source>
</reference>
<dbReference type="EMBL" id="CP104562">
    <property type="protein sequence ID" value="UXH78769.1"/>
    <property type="molecule type" value="Genomic_DNA"/>
</dbReference>
<organism evidence="1 2">
    <name type="scientific">Roseateles amylovorans</name>
    <dbReference type="NCBI Taxonomy" id="2978473"/>
    <lineage>
        <taxon>Bacteria</taxon>
        <taxon>Pseudomonadati</taxon>
        <taxon>Pseudomonadota</taxon>
        <taxon>Betaproteobacteria</taxon>
        <taxon>Burkholderiales</taxon>
        <taxon>Sphaerotilaceae</taxon>
        <taxon>Roseateles</taxon>
    </lineage>
</organism>